<evidence type="ECO:0000256" key="1">
    <source>
        <dbReference type="ARBA" id="ARBA00004123"/>
    </source>
</evidence>
<dbReference type="GO" id="GO:0140673">
    <property type="term" value="P:transcription elongation-coupled chromatin remodeling"/>
    <property type="evidence" value="ECO:0007669"/>
    <property type="project" value="InterPro"/>
</dbReference>
<dbReference type="InterPro" id="IPR042066">
    <property type="entry name" value="Spt6_death-like"/>
</dbReference>
<evidence type="ECO:0000259" key="6">
    <source>
        <dbReference type="PROSITE" id="PS50126"/>
    </source>
</evidence>
<dbReference type="OrthoDB" id="995477at2759"/>
<dbReference type="GO" id="GO:0042393">
    <property type="term" value="F:histone binding"/>
    <property type="evidence" value="ECO:0007669"/>
    <property type="project" value="TreeGrafter"/>
</dbReference>
<evidence type="ECO:0000313" key="7">
    <source>
        <dbReference type="EMBL" id="KIY51704.1"/>
    </source>
</evidence>
<dbReference type="InterPro" id="IPR049540">
    <property type="entry name" value="Spt6-like_S1"/>
</dbReference>
<proteinExistence type="inferred from homology"/>
<dbReference type="GO" id="GO:0034728">
    <property type="term" value="P:nucleosome organization"/>
    <property type="evidence" value="ECO:0007669"/>
    <property type="project" value="TreeGrafter"/>
</dbReference>
<dbReference type="Proteomes" id="UP000054144">
    <property type="component" value="Unassembled WGS sequence"/>
</dbReference>
<feature type="non-terminal residue" evidence="7">
    <location>
        <position position="294"/>
    </location>
</feature>
<keyword evidence="5" id="KW-0539">Nucleus</keyword>
<comment type="similarity">
    <text evidence="2">Belongs to the SPT6 family.</text>
</comment>
<dbReference type="FunFam" id="1.10.10.2740:FF:000002">
    <property type="entry name" value="Transcription elongation factor Spt6"/>
    <property type="match status" value="1"/>
</dbReference>
<dbReference type="GO" id="GO:0031491">
    <property type="term" value="F:nucleosome binding"/>
    <property type="evidence" value="ECO:0007669"/>
    <property type="project" value="TreeGrafter"/>
</dbReference>
<dbReference type="Pfam" id="PF21710">
    <property type="entry name" value="Spt6_S1"/>
    <property type="match status" value="1"/>
</dbReference>
<dbReference type="InterPro" id="IPR012340">
    <property type="entry name" value="NA-bd_OB-fold"/>
</dbReference>
<dbReference type="InterPro" id="IPR017072">
    <property type="entry name" value="TF_Spt6"/>
</dbReference>
<dbReference type="PROSITE" id="PS50126">
    <property type="entry name" value="S1"/>
    <property type="match status" value="1"/>
</dbReference>
<dbReference type="Pfam" id="PF17674">
    <property type="entry name" value="HHH_9"/>
    <property type="match status" value="1"/>
</dbReference>
<name>A0A0D7AIX8_9AGAR</name>
<dbReference type="Gene3D" id="1.10.10.2740">
    <property type="entry name" value="Spt6, Death-like domain"/>
    <property type="match status" value="1"/>
</dbReference>
<accession>A0A0D7AIX8</accession>
<dbReference type="Gene3D" id="1.10.150.850">
    <property type="entry name" value="Spt6, helix-hairpin-helix domain"/>
    <property type="match status" value="1"/>
</dbReference>
<dbReference type="InterPro" id="IPR010994">
    <property type="entry name" value="RuvA_2-like"/>
</dbReference>
<dbReference type="EMBL" id="KN881648">
    <property type="protein sequence ID" value="KIY51704.1"/>
    <property type="molecule type" value="Genomic_DNA"/>
</dbReference>
<feature type="domain" description="S1 motif" evidence="6">
    <location>
        <begin position="211"/>
        <end position="284"/>
    </location>
</feature>
<keyword evidence="4" id="KW-0804">Transcription</keyword>
<evidence type="ECO:0000256" key="2">
    <source>
        <dbReference type="ARBA" id="ARBA00009253"/>
    </source>
</evidence>
<evidence type="ECO:0000256" key="5">
    <source>
        <dbReference type="ARBA" id="ARBA00023242"/>
    </source>
</evidence>
<dbReference type="InterPro" id="IPR032706">
    <property type="entry name" value="Spt6_HHH"/>
</dbReference>
<feature type="non-terminal residue" evidence="7">
    <location>
        <position position="1"/>
    </location>
</feature>
<dbReference type="PANTHER" id="PTHR10145">
    <property type="entry name" value="TRANSCRIPTION ELONGATION FACTOR SPT6"/>
    <property type="match status" value="1"/>
</dbReference>
<reference evidence="7 8" key="1">
    <citation type="journal article" date="2015" name="Fungal Genet. Biol.">
        <title>Evolution of novel wood decay mechanisms in Agaricales revealed by the genome sequences of Fistulina hepatica and Cylindrobasidium torrendii.</title>
        <authorList>
            <person name="Floudas D."/>
            <person name="Held B.W."/>
            <person name="Riley R."/>
            <person name="Nagy L.G."/>
            <person name="Koehler G."/>
            <person name="Ransdell A.S."/>
            <person name="Younus H."/>
            <person name="Chow J."/>
            <person name="Chiniquy J."/>
            <person name="Lipzen A."/>
            <person name="Tritt A."/>
            <person name="Sun H."/>
            <person name="Haridas S."/>
            <person name="LaButti K."/>
            <person name="Ohm R.A."/>
            <person name="Kues U."/>
            <person name="Blanchette R.A."/>
            <person name="Grigoriev I.V."/>
            <person name="Minto R.E."/>
            <person name="Hibbett D.S."/>
        </authorList>
    </citation>
    <scope>NUCLEOTIDE SEQUENCE [LARGE SCALE GENOMIC DNA]</scope>
    <source>
        <strain evidence="7 8">ATCC 64428</strain>
    </source>
</reference>
<evidence type="ECO:0000256" key="4">
    <source>
        <dbReference type="ARBA" id="ARBA00023163"/>
    </source>
</evidence>
<dbReference type="SMART" id="SM00316">
    <property type="entry name" value="S1"/>
    <property type="match status" value="1"/>
</dbReference>
<keyword evidence="3" id="KW-0727">SH2 domain</keyword>
<organism evidence="7 8">
    <name type="scientific">Fistulina hepatica ATCC 64428</name>
    <dbReference type="NCBI Taxonomy" id="1128425"/>
    <lineage>
        <taxon>Eukaryota</taxon>
        <taxon>Fungi</taxon>
        <taxon>Dikarya</taxon>
        <taxon>Basidiomycota</taxon>
        <taxon>Agaricomycotina</taxon>
        <taxon>Agaricomycetes</taxon>
        <taxon>Agaricomycetidae</taxon>
        <taxon>Agaricales</taxon>
        <taxon>Fistulinaceae</taxon>
        <taxon>Fistulina</taxon>
    </lineage>
</organism>
<dbReference type="Pfam" id="PF14635">
    <property type="entry name" value="HHH_7"/>
    <property type="match status" value="1"/>
</dbReference>
<gene>
    <name evidence="7" type="ORF">FISHEDRAFT_6588</name>
</gene>
<sequence length="294" mass="32946">NKVGMDINRAVTDGYYQMFLPFVCGLGPCKAQVLIKKIVAKVSDSLVNRNQFVKGGLLTTKMFLNVATLLKISSKDAQHNKKCRDAEMEEGAPDPLDGTRVHPEDYDLARKMATDALELDEEDVHDEHPSHVINLIMQDTESEHKLSELNLDELANSPLRANQDRKRHTLNLIRGELVHPFAEKRRPFPPMMDWEVVTMLSGETDRTLKIGLIVSVMVTRVTREQVFVRLDSGIEGFISAQYIADDAVDKLQNAVVRGQTLSAVIIEVRFSLQNDHIRVSLSSRQSDVGGGDNQ</sequence>
<keyword evidence="8" id="KW-1185">Reference proteome</keyword>
<comment type="subcellular location">
    <subcellularLocation>
        <location evidence="1">Nucleus</location>
    </subcellularLocation>
</comment>
<dbReference type="GO" id="GO:0008023">
    <property type="term" value="C:transcription elongation factor complex"/>
    <property type="evidence" value="ECO:0007669"/>
    <property type="project" value="TreeGrafter"/>
</dbReference>
<protein>
    <recommendedName>
        <fullName evidence="6">S1 motif domain-containing protein</fullName>
    </recommendedName>
</protein>
<evidence type="ECO:0000313" key="8">
    <source>
        <dbReference type="Proteomes" id="UP000054144"/>
    </source>
</evidence>
<dbReference type="SUPFAM" id="SSF47781">
    <property type="entry name" value="RuvA domain 2-like"/>
    <property type="match status" value="1"/>
</dbReference>
<dbReference type="PANTHER" id="PTHR10145:SF6">
    <property type="entry name" value="TRANSCRIPTION ELONGATION FACTOR SPT6"/>
    <property type="match status" value="1"/>
</dbReference>
<dbReference type="AlphaFoldDB" id="A0A0D7AIX8"/>
<dbReference type="SUPFAM" id="SSF50249">
    <property type="entry name" value="Nucleic acid-binding proteins"/>
    <property type="match status" value="1"/>
</dbReference>
<dbReference type="GO" id="GO:0003676">
    <property type="term" value="F:nucleic acid binding"/>
    <property type="evidence" value="ECO:0007669"/>
    <property type="project" value="InterPro"/>
</dbReference>
<dbReference type="InterPro" id="IPR041692">
    <property type="entry name" value="HHH_9"/>
</dbReference>
<evidence type="ECO:0000256" key="3">
    <source>
        <dbReference type="ARBA" id="ARBA00022999"/>
    </source>
</evidence>
<dbReference type="InterPro" id="IPR003029">
    <property type="entry name" value="S1_domain"/>
</dbReference>
<dbReference type="Gene3D" id="2.40.50.140">
    <property type="entry name" value="Nucleic acid-binding proteins"/>
    <property type="match status" value="1"/>
</dbReference>